<comment type="caution">
    <text evidence="1">The sequence shown here is derived from an EMBL/GenBank/DDBJ whole genome shotgun (WGS) entry which is preliminary data.</text>
</comment>
<name>A0ACC0DBV2_9PEZI</name>
<organism evidence="1 2">
    <name type="scientific">Hypoxylon rubiginosum</name>
    <dbReference type="NCBI Taxonomy" id="110542"/>
    <lineage>
        <taxon>Eukaryota</taxon>
        <taxon>Fungi</taxon>
        <taxon>Dikarya</taxon>
        <taxon>Ascomycota</taxon>
        <taxon>Pezizomycotina</taxon>
        <taxon>Sordariomycetes</taxon>
        <taxon>Xylariomycetidae</taxon>
        <taxon>Xylariales</taxon>
        <taxon>Hypoxylaceae</taxon>
        <taxon>Hypoxylon</taxon>
    </lineage>
</organism>
<sequence>MDEDQKSVLYNRQINELYSRSTRRLVRRVNRSANDLKQGIQTETEHDERVAGLQILAEQNFKKIKERVDSRFGRGDPTDADYEVYLDHTGMISPETLEAGLQQLNLEAEMNEKELDQEFEDLWSESTEEPPELPPLPVPLPTLENLPNEILMNIVKQLDGPRVLKLATALPHVFLSSSKIHVIELDAVDIALDLPRSFEHPLLVYAITAGYSVSEIQRWLDIYSMDTLCGPGFINRRIPDSPYLLEAAIRVTRPEVVQLLLRRGATTKFGLLNYQSALHEAHESFLYRVRRAGAPWGNSELVERARDILVMFTLMDFDNPNINSIPPFDLMRMKIFMLYKIQNESYTRVFRNVINAIMNRDPLDPTRQFVEGVLPLIVQNISVHVWAAETRTVPGSRAETTMRKNLHRADDAIRFLMIRHRVAIEAATIANIALVNPRGANLILEATRERDASAEIFYKLFQNGAIPLTQMEDYVVDALIPLIRSYTESFDTVNMRHRLLYLAVRDKNAKIANALLTDGKQIPKQVIYHAIRHNDMNMFNKLQTMLINTKPPTVQHPYHLLPTAFSPVVAHYDEIDRLARVCEHPADVALEFHNYAMLEMILKTDPSTAKSVSITHYNDLLDAILMHSSFATVEEYRAYLNSLRGPGIKTVSSLENGIVPLADFGTFMACASDILTDEPSLITTCVAWITAQV</sequence>
<dbReference type="Proteomes" id="UP001497680">
    <property type="component" value="Unassembled WGS sequence"/>
</dbReference>
<proteinExistence type="predicted"/>
<evidence type="ECO:0000313" key="2">
    <source>
        <dbReference type="Proteomes" id="UP001497680"/>
    </source>
</evidence>
<reference evidence="1 2" key="1">
    <citation type="journal article" date="2022" name="New Phytol.">
        <title>Ecological generalism drives hyperdiversity of secondary metabolite gene clusters in xylarialean endophytes.</title>
        <authorList>
            <person name="Franco M.E.E."/>
            <person name="Wisecaver J.H."/>
            <person name="Arnold A.E."/>
            <person name="Ju Y.M."/>
            <person name="Slot J.C."/>
            <person name="Ahrendt S."/>
            <person name="Moore L.P."/>
            <person name="Eastman K.E."/>
            <person name="Scott K."/>
            <person name="Konkel Z."/>
            <person name="Mondo S.J."/>
            <person name="Kuo A."/>
            <person name="Hayes R.D."/>
            <person name="Haridas S."/>
            <person name="Andreopoulos B."/>
            <person name="Riley R."/>
            <person name="LaButti K."/>
            <person name="Pangilinan J."/>
            <person name="Lipzen A."/>
            <person name="Amirebrahimi M."/>
            <person name="Yan J."/>
            <person name="Adam C."/>
            <person name="Keymanesh K."/>
            <person name="Ng V."/>
            <person name="Louie K."/>
            <person name="Northen T."/>
            <person name="Drula E."/>
            <person name="Henrissat B."/>
            <person name="Hsieh H.M."/>
            <person name="Youens-Clark K."/>
            <person name="Lutzoni F."/>
            <person name="Miadlikowska J."/>
            <person name="Eastwood D.C."/>
            <person name="Hamelin R.C."/>
            <person name="Grigoriev I.V."/>
            <person name="U'Ren J.M."/>
        </authorList>
    </citation>
    <scope>NUCLEOTIDE SEQUENCE [LARGE SCALE GENOMIC DNA]</scope>
    <source>
        <strain evidence="1 2">ER1909</strain>
    </source>
</reference>
<accession>A0ACC0DBV2</accession>
<dbReference type="EMBL" id="MU394293">
    <property type="protein sequence ID" value="KAI6089890.1"/>
    <property type="molecule type" value="Genomic_DNA"/>
</dbReference>
<keyword evidence="2" id="KW-1185">Reference proteome</keyword>
<protein>
    <submittedName>
        <fullName evidence="1">Uncharacterized protein</fullName>
    </submittedName>
</protein>
<evidence type="ECO:0000313" key="1">
    <source>
        <dbReference type="EMBL" id="KAI6089890.1"/>
    </source>
</evidence>
<gene>
    <name evidence="1" type="ORF">F4821DRAFT_275548</name>
</gene>